<reference evidence="20" key="1">
    <citation type="journal article" date="2021" name="Nat. Commun.">
        <title>Genetic determinants of endophytism in the Arabidopsis root mycobiome.</title>
        <authorList>
            <person name="Mesny F."/>
            <person name="Miyauchi S."/>
            <person name="Thiergart T."/>
            <person name="Pickel B."/>
            <person name="Atanasova L."/>
            <person name="Karlsson M."/>
            <person name="Huettel B."/>
            <person name="Barry K.W."/>
            <person name="Haridas S."/>
            <person name="Chen C."/>
            <person name="Bauer D."/>
            <person name="Andreopoulos W."/>
            <person name="Pangilinan J."/>
            <person name="LaButti K."/>
            <person name="Riley R."/>
            <person name="Lipzen A."/>
            <person name="Clum A."/>
            <person name="Drula E."/>
            <person name="Henrissat B."/>
            <person name="Kohler A."/>
            <person name="Grigoriev I.V."/>
            <person name="Martin F.M."/>
            <person name="Hacquard S."/>
        </authorList>
    </citation>
    <scope>NUCLEOTIDE SEQUENCE</scope>
    <source>
        <strain evidence="20">MPI-SDFR-AT-0073</strain>
    </source>
</reference>
<dbReference type="Pfam" id="PF05730">
    <property type="entry name" value="CFEM"/>
    <property type="match status" value="1"/>
</dbReference>
<feature type="chain" id="PRO_5040278766" description="CFEM domain-containing protein" evidence="18">
    <location>
        <begin position="21"/>
        <end position="372"/>
    </location>
</feature>
<proteinExistence type="inferred from homology"/>
<dbReference type="EMBL" id="JAGPXC010000005">
    <property type="protein sequence ID" value="KAH6652498.1"/>
    <property type="molecule type" value="Genomic_DNA"/>
</dbReference>
<protein>
    <recommendedName>
        <fullName evidence="19">CFEM domain-containing protein</fullName>
    </recommendedName>
</protein>
<evidence type="ECO:0000256" key="7">
    <source>
        <dbReference type="ARBA" id="ARBA00022622"/>
    </source>
</evidence>
<evidence type="ECO:0000256" key="8">
    <source>
        <dbReference type="ARBA" id="ARBA00022723"/>
    </source>
</evidence>
<evidence type="ECO:0000256" key="11">
    <source>
        <dbReference type="ARBA" id="ARBA00023136"/>
    </source>
</evidence>
<dbReference type="GO" id="GO:0098552">
    <property type="term" value="C:side of membrane"/>
    <property type="evidence" value="ECO:0007669"/>
    <property type="project" value="UniProtKB-KW"/>
</dbReference>
<keyword evidence="5" id="KW-0964">Secreted</keyword>
<name>A0A9P8UI78_9PEZI</name>
<feature type="binding site" description="axial binding residue" evidence="15">
    <location>
        <position position="49"/>
    </location>
    <ligand>
        <name>heme</name>
        <dbReference type="ChEBI" id="CHEBI:30413"/>
    </ligand>
    <ligandPart>
        <name>Fe</name>
        <dbReference type="ChEBI" id="CHEBI:18248"/>
    </ligandPart>
</feature>
<feature type="domain" description="CFEM" evidence="19">
    <location>
        <begin position="1"/>
        <end position="118"/>
    </location>
</feature>
<evidence type="ECO:0000256" key="18">
    <source>
        <dbReference type="SAM" id="SignalP"/>
    </source>
</evidence>
<evidence type="ECO:0000256" key="1">
    <source>
        <dbReference type="ARBA" id="ARBA00004609"/>
    </source>
</evidence>
<feature type="compositionally biased region" description="Low complexity" evidence="16">
    <location>
        <begin position="146"/>
        <end position="173"/>
    </location>
</feature>
<keyword evidence="9 18" id="KW-0732">Signal</keyword>
<keyword evidence="4" id="KW-1003">Cell membrane</keyword>
<dbReference type="InterPro" id="IPR008427">
    <property type="entry name" value="Extracellular_membr_CFEM_dom"/>
</dbReference>
<feature type="region of interest" description="Disordered" evidence="16">
    <location>
        <begin position="324"/>
        <end position="372"/>
    </location>
</feature>
<evidence type="ECO:0000256" key="5">
    <source>
        <dbReference type="ARBA" id="ARBA00022525"/>
    </source>
</evidence>
<dbReference type="PANTHER" id="PTHR37928:SF2">
    <property type="entry name" value="GPI ANCHORED CFEM DOMAIN PROTEIN (AFU_ORTHOLOGUE AFUA_6G10580)"/>
    <property type="match status" value="1"/>
</dbReference>
<keyword evidence="17" id="KW-1133">Transmembrane helix</keyword>
<keyword evidence="10 15" id="KW-0408">Iron</keyword>
<keyword evidence="14" id="KW-0449">Lipoprotein</keyword>
<keyword evidence="11 17" id="KW-0472">Membrane</keyword>
<dbReference type="InterPro" id="IPR051735">
    <property type="entry name" value="CFEM_domain"/>
</dbReference>
<keyword evidence="12 15" id="KW-1015">Disulfide bond</keyword>
<evidence type="ECO:0000256" key="9">
    <source>
        <dbReference type="ARBA" id="ARBA00022729"/>
    </source>
</evidence>
<dbReference type="Proteomes" id="UP000758603">
    <property type="component" value="Unassembled WGS sequence"/>
</dbReference>
<feature type="compositionally biased region" description="Low complexity" evidence="16">
    <location>
        <begin position="182"/>
        <end position="233"/>
    </location>
</feature>
<keyword evidence="13" id="KW-0325">Glycoprotein</keyword>
<feature type="compositionally biased region" description="Low complexity" evidence="16">
    <location>
        <begin position="103"/>
        <end position="132"/>
    </location>
</feature>
<evidence type="ECO:0000256" key="10">
    <source>
        <dbReference type="ARBA" id="ARBA00023004"/>
    </source>
</evidence>
<keyword evidence="21" id="KW-1185">Reference proteome</keyword>
<evidence type="ECO:0000256" key="4">
    <source>
        <dbReference type="ARBA" id="ARBA00022475"/>
    </source>
</evidence>
<keyword evidence="8 15" id="KW-0479">Metal-binding</keyword>
<sequence length="372" mass="37578">MVRLLPVLVALFLGAGHAAAQDNGVSACSAGCISQVFGDTTKLSCPANDSVCACNNDNFWFAIRDCITQACTGENLAAQLDEAKTSAAVQCAAIEASAGVTAPLSSSTTATTVPATTPLPATTASPNTNTSPGPGPSPSPDHGSNASPTTSTAPTTSAATSTTTPVATTASPSIDAASSLRTSTTQDTDPQSSAASKTSASASLSSTSSSTSTSGAASVSSSSDVDASSTGNSSGDLGVAAKAGIGAGVGVALLLSAVVACCILARKRKRSPSRSPRSSRIPTMQISRPLPGSGRQYAHDVEAAKMSSLSTQFRKDYPSPIQPILYSPTASSSHYSPKSAYAPSRPSRDDDFNVQGRRYEDMLPRTQPRTMI</sequence>
<dbReference type="RefSeq" id="XP_045956775.1">
    <property type="nucleotide sequence ID" value="XM_046096019.1"/>
</dbReference>
<evidence type="ECO:0000256" key="15">
    <source>
        <dbReference type="PROSITE-ProRule" id="PRU01356"/>
    </source>
</evidence>
<feature type="transmembrane region" description="Helical" evidence="17">
    <location>
        <begin position="243"/>
        <end position="265"/>
    </location>
</feature>
<gene>
    <name evidence="20" type="ORF">BKA67DRAFT_292292</name>
</gene>
<evidence type="ECO:0000256" key="13">
    <source>
        <dbReference type="ARBA" id="ARBA00023180"/>
    </source>
</evidence>
<comment type="caution">
    <text evidence="20">The sequence shown here is derived from an EMBL/GenBank/DDBJ whole genome shotgun (WGS) entry which is preliminary data.</text>
</comment>
<dbReference type="GO" id="GO:0005576">
    <property type="term" value="C:extracellular region"/>
    <property type="evidence" value="ECO:0007669"/>
    <property type="project" value="UniProtKB-SubCell"/>
</dbReference>
<evidence type="ECO:0000256" key="2">
    <source>
        <dbReference type="ARBA" id="ARBA00004613"/>
    </source>
</evidence>
<evidence type="ECO:0000313" key="21">
    <source>
        <dbReference type="Proteomes" id="UP000758603"/>
    </source>
</evidence>
<comment type="caution">
    <text evidence="15">Lacks conserved residue(s) required for the propagation of feature annotation.</text>
</comment>
<dbReference type="GO" id="GO:0005886">
    <property type="term" value="C:plasma membrane"/>
    <property type="evidence" value="ECO:0007669"/>
    <property type="project" value="UniProtKB-SubCell"/>
</dbReference>
<comment type="similarity">
    <text evidence="3">Belongs to the RBT5 family.</text>
</comment>
<evidence type="ECO:0000256" key="14">
    <source>
        <dbReference type="ARBA" id="ARBA00023288"/>
    </source>
</evidence>
<feature type="region of interest" description="Disordered" evidence="16">
    <location>
        <begin position="103"/>
        <end position="233"/>
    </location>
</feature>
<comment type="subcellular location">
    <subcellularLocation>
        <location evidence="1">Cell membrane</location>
        <topology evidence="1">Lipid-anchor</topology>
        <topology evidence="1">GPI-anchor</topology>
    </subcellularLocation>
    <subcellularLocation>
        <location evidence="2">Secreted</location>
    </subcellularLocation>
</comment>
<evidence type="ECO:0000256" key="6">
    <source>
        <dbReference type="ARBA" id="ARBA00022617"/>
    </source>
</evidence>
<feature type="region of interest" description="Disordered" evidence="16">
    <location>
        <begin position="268"/>
        <end position="295"/>
    </location>
</feature>
<evidence type="ECO:0000256" key="16">
    <source>
        <dbReference type="SAM" id="MobiDB-lite"/>
    </source>
</evidence>
<evidence type="ECO:0000256" key="12">
    <source>
        <dbReference type="ARBA" id="ARBA00023157"/>
    </source>
</evidence>
<organism evidence="20 21">
    <name type="scientific">Truncatella angustata</name>
    <dbReference type="NCBI Taxonomy" id="152316"/>
    <lineage>
        <taxon>Eukaryota</taxon>
        <taxon>Fungi</taxon>
        <taxon>Dikarya</taxon>
        <taxon>Ascomycota</taxon>
        <taxon>Pezizomycotina</taxon>
        <taxon>Sordariomycetes</taxon>
        <taxon>Xylariomycetidae</taxon>
        <taxon>Amphisphaeriales</taxon>
        <taxon>Sporocadaceae</taxon>
        <taxon>Truncatella</taxon>
    </lineage>
</organism>
<feature type="signal peptide" evidence="18">
    <location>
        <begin position="1"/>
        <end position="20"/>
    </location>
</feature>
<evidence type="ECO:0000313" key="20">
    <source>
        <dbReference type="EMBL" id="KAH6652498.1"/>
    </source>
</evidence>
<dbReference type="GO" id="GO:0046872">
    <property type="term" value="F:metal ion binding"/>
    <property type="evidence" value="ECO:0007669"/>
    <property type="project" value="UniProtKB-UniRule"/>
</dbReference>
<keyword evidence="17" id="KW-0812">Transmembrane</keyword>
<accession>A0A9P8UI78</accession>
<dbReference type="AlphaFoldDB" id="A0A9P8UI78"/>
<feature type="compositionally biased region" description="Basic and acidic residues" evidence="16">
    <location>
        <begin position="346"/>
        <end position="363"/>
    </location>
</feature>
<evidence type="ECO:0000256" key="17">
    <source>
        <dbReference type="SAM" id="Phobius"/>
    </source>
</evidence>
<dbReference type="OrthoDB" id="4778251at2759"/>
<feature type="disulfide bond" evidence="15">
    <location>
        <begin position="45"/>
        <end position="52"/>
    </location>
</feature>
<keyword evidence="6 15" id="KW-0349">Heme</keyword>
<dbReference type="PROSITE" id="PS52012">
    <property type="entry name" value="CFEM"/>
    <property type="match status" value="1"/>
</dbReference>
<dbReference type="GeneID" id="70124912"/>
<evidence type="ECO:0000256" key="3">
    <source>
        <dbReference type="ARBA" id="ARBA00010031"/>
    </source>
</evidence>
<evidence type="ECO:0000259" key="19">
    <source>
        <dbReference type="PROSITE" id="PS52012"/>
    </source>
</evidence>
<keyword evidence="7" id="KW-0336">GPI-anchor</keyword>
<dbReference type="PANTHER" id="PTHR37928">
    <property type="entry name" value="CFEM DOMAIN PROTEIN (AFU_ORTHOLOGUE AFUA_6G14090)"/>
    <property type="match status" value="1"/>
</dbReference>